<reference evidence="1 2" key="1">
    <citation type="submission" date="2015-12" db="EMBL/GenBank/DDBJ databases">
        <title>Intraspecies pangenome expansion in the marine bacterium Alteromonas.</title>
        <authorList>
            <person name="Lopez-Perez M."/>
            <person name="Rodriguez-Valera F."/>
        </authorList>
    </citation>
    <scope>NUCLEOTIDE SEQUENCE [LARGE SCALE GENOMIC DNA]</scope>
    <source>
        <strain evidence="1 2">UM8</strain>
    </source>
</reference>
<evidence type="ECO:0000313" key="2">
    <source>
        <dbReference type="Proteomes" id="UP000061468"/>
    </source>
</evidence>
<proteinExistence type="predicted"/>
<accession>A0AAC8XLT4</accession>
<dbReference type="RefSeq" id="WP_012519717.1">
    <property type="nucleotide sequence ID" value="NZ_CAKMLI010000032.1"/>
</dbReference>
<protein>
    <submittedName>
        <fullName evidence="1">Uncharacterized protein</fullName>
    </submittedName>
</protein>
<dbReference type="Proteomes" id="UP000061468">
    <property type="component" value="Chromosome"/>
</dbReference>
<dbReference type="AlphaFoldDB" id="A0AAC8XLT4"/>
<sequence>MEINTSLSSSQARFATWIEEEMPYLWPLFDFSKRELISSSVDEYCEVASRGEQIMARFAAGVWCGNNQFNFDFIEAAAHLDEKQMSVVTDWLKSPFWP</sequence>
<evidence type="ECO:0000313" key="1">
    <source>
        <dbReference type="EMBL" id="AMJ79770.1"/>
    </source>
</evidence>
<dbReference type="EMBL" id="CP013928">
    <property type="protein sequence ID" value="AMJ79770.1"/>
    <property type="molecule type" value="Genomic_DNA"/>
</dbReference>
<name>A0AAC8XLT4_9ALTE</name>
<gene>
    <name evidence="1" type="ORF">AV942_16460</name>
</gene>
<organism evidence="1 2">
    <name type="scientific">Alteromonas mediterranea</name>
    <dbReference type="NCBI Taxonomy" id="314275"/>
    <lineage>
        <taxon>Bacteria</taxon>
        <taxon>Pseudomonadati</taxon>
        <taxon>Pseudomonadota</taxon>
        <taxon>Gammaproteobacteria</taxon>
        <taxon>Alteromonadales</taxon>
        <taxon>Alteromonadaceae</taxon>
        <taxon>Alteromonas/Salinimonas group</taxon>
        <taxon>Alteromonas</taxon>
    </lineage>
</organism>